<evidence type="ECO:0000313" key="3">
    <source>
        <dbReference type="Proteomes" id="UP001341840"/>
    </source>
</evidence>
<sequence>MACAELGRAPSLGQSTSRCCPSRGRTQCRPHQPSLAHPALVLGRAWRWAGRGVLPLA</sequence>
<evidence type="ECO:0000313" key="2">
    <source>
        <dbReference type="EMBL" id="MED6190760.1"/>
    </source>
</evidence>
<feature type="region of interest" description="Disordered" evidence="1">
    <location>
        <begin position="1"/>
        <end position="31"/>
    </location>
</feature>
<evidence type="ECO:0000256" key="1">
    <source>
        <dbReference type="SAM" id="MobiDB-lite"/>
    </source>
</evidence>
<name>A0ABU6X264_9FABA</name>
<dbReference type="EMBL" id="JASCZI010186612">
    <property type="protein sequence ID" value="MED6190760.1"/>
    <property type="molecule type" value="Genomic_DNA"/>
</dbReference>
<comment type="caution">
    <text evidence="2">The sequence shown here is derived from an EMBL/GenBank/DDBJ whole genome shotgun (WGS) entry which is preliminary data.</text>
</comment>
<reference evidence="2 3" key="1">
    <citation type="journal article" date="2023" name="Plants (Basel)">
        <title>Bridging the Gap: Combining Genomics and Transcriptomics Approaches to Understand Stylosanthes scabra, an Orphan Legume from the Brazilian Caatinga.</title>
        <authorList>
            <person name="Ferreira-Neto J.R.C."/>
            <person name="da Silva M.D."/>
            <person name="Binneck E."/>
            <person name="de Melo N.F."/>
            <person name="da Silva R.H."/>
            <person name="de Melo A.L.T.M."/>
            <person name="Pandolfi V."/>
            <person name="Bustamante F.O."/>
            <person name="Brasileiro-Vidal A.C."/>
            <person name="Benko-Iseppon A.M."/>
        </authorList>
    </citation>
    <scope>NUCLEOTIDE SEQUENCE [LARGE SCALE GENOMIC DNA]</scope>
    <source>
        <tissue evidence="2">Leaves</tissue>
    </source>
</reference>
<proteinExistence type="predicted"/>
<feature type="non-terminal residue" evidence="2">
    <location>
        <position position="57"/>
    </location>
</feature>
<keyword evidence="3" id="KW-1185">Reference proteome</keyword>
<protein>
    <submittedName>
        <fullName evidence="2">Uncharacterized protein</fullName>
    </submittedName>
</protein>
<dbReference type="Proteomes" id="UP001341840">
    <property type="component" value="Unassembled WGS sequence"/>
</dbReference>
<organism evidence="2 3">
    <name type="scientific">Stylosanthes scabra</name>
    <dbReference type="NCBI Taxonomy" id="79078"/>
    <lineage>
        <taxon>Eukaryota</taxon>
        <taxon>Viridiplantae</taxon>
        <taxon>Streptophyta</taxon>
        <taxon>Embryophyta</taxon>
        <taxon>Tracheophyta</taxon>
        <taxon>Spermatophyta</taxon>
        <taxon>Magnoliopsida</taxon>
        <taxon>eudicotyledons</taxon>
        <taxon>Gunneridae</taxon>
        <taxon>Pentapetalae</taxon>
        <taxon>rosids</taxon>
        <taxon>fabids</taxon>
        <taxon>Fabales</taxon>
        <taxon>Fabaceae</taxon>
        <taxon>Papilionoideae</taxon>
        <taxon>50 kb inversion clade</taxon>
        <taxon>dalbergioids sensu lato</taxon>
        <taxon>Dalbergieae</taxon>
        <taxon>Pterocarpus clade</taxon>
        <taxon>Stylosanthes</taxon>
    </lineage>
</organism>
<gene>
    <name evidence="2" type="ORF">PIB30_109035</name>
</gene>
<accession>A0ABU6X264</accession>